<keyword evidence="4" id="KW-1185">Reference proteome</keyword>
<keyword evidence="3" id="KW-0378">Hydrolase</keyword>
<evidence type="ECO:0000313" key="4">
    <source>
        <dbReference type="Proteomes" id="UP000272481"/>
    </source>
</evidence>
<reference evidence="3 4" key="1">
    <citation type="submission" date="2018-12" db="EMBL/GenBank/DDBJ databases">
        <title>Comparitive functional genomics of dry heat resistant strains isolated from the viking spacecraft.</title>
        <authorList>
            <person name="Seuylemezian A."/>
            <person name="Vaishampayan P."/>
        </authorList>
    </citation>
    <scope>NUCLEOTIDE SEQUENCE [LARGE SCALE GENOMIC DNA]</scope>
    <source>
        <strain evidence="3 4">M6-11</strain>
    </source>
</reference>
<dbReference type="EMBL" id="RWGW01000010">
    <property type="protein sequence ID" value="RSK32651.1"/>
    <property type="molecule type" value="Genomic_DNA"/>
</dbReference>
<dbReference type="PANTHER" id="PTHR30383:SF5">
    <property type="entry name" value="SGNH HYDROLASE-TYPE ESTERASE DOMAIN-CONTAINING PROTEIN"/>
    <property type="match status" value="1"/>
</dbReference>
<evidence type="ECO:0000256" key="1">
    <source>
        <dbReference type="SAM" id="SignalP"/>
    </source>
</evidence>
<dbReference type="Proteomes" id="UP000272481">
    <property type="component" value="Unassembled WGS sequence"/>
</dbReference>
<dbReference type="Gene3D" id="3.40.50.1110">
    <property type="entry name" value="SGNH hydrolase"/>
    <property type="match status" value="1"/>
</dbReference>
<organism evidence="3 4">
    <name type="scientific">Bhargavaea beijingensis</name>
    <dbReference type="NCBI Taxonomy" id="426756"/>
    <lineage>
        <taxon>Bacteria</taxon>
        <taxon>Bacillati</taxon>
        <taxon>Bacillota</taxon>
        <taxon>Bacilli</taxon>
        <taxon>Bacillales</taxon>
        <taxon>Caryophanaceae</taxon>
        <taxon>Bhargavaea</taxon>
    </lineage>
</organism>
<dbReference type="GO" id="GO:0016787">
    <property type="term" value="F:hydrolase activity"/>
    <property type="evidence" value="ECO:0007669"/>
    <property type="project" value="UniProtKB-KW"/>
</dbReference>
<evidence type="ECO:0000259" key="2">
    <source>
        <dbReference type="Pfam" id="PF13472"/>
    </source>
</evidence>
<dbReference type="InterPro" id="IPR051532">
    <property type="entry name" value="Ester_Hydrolysis_Enzymes"/>
</dbReference>
<feature type="chain" id="PRO_5045777634" evidence="1">
    <location>
        <begin position="24"/>
        <end position="320"/>
    </location>
</feature>
<accession>A0ABX9ZD08</accession>
<dbReference type="SUPFAM" id="SSF52266">
    <property type="entry name" value="SGNH hydrolase"/>
    <property type="match status" value="1"/>
</dbReference>
<protein>
    <submittedName>
        <fullName evidence="3">SGNH/GDSL hydrolase family protein</fullName>
    </submittedName>
</protein>
<dbReference type="RefSeq" id="WP_125903919.1">
    <property type="nucleotide sequence ID" value="NZ_RWGW01000010.1"/>
</dbReference>
<dbReference type="Pfam" id="PF13472">
    <property type="entry name" value="Lipase_GDSL_2"/>
    <property type="match status" value="1"/>
</dbReference>
<feature type="signal peptide" evidence="1">
    <location>
        <begin position="1"/>
        <end position="23"/>
    </location>
</feature>
<evidence type="ECO:0000313" key="3">
    <source>
        <dbReference type="EMBL" id="RSK32651.1"/>
    </source>
</evidence>
<gene>
    <name evidence="3" type="ORF">EJA12_07440</name>
</gene>
<dbReference type="InterPro" id="IPR013830">
    <property type="entry name" value="SGNH_hydro"/>
</dbReference>
<name>A0ABX9ZD08_9BACL</name>
<keyword evidence="1" id="KW-0732">Signal</keyword>
<feature type="domain" description="SGNH hydrolase-type esterase" evidence="2">
    <location>
        <begin position="31"/>
        <end position="228"/>
    </location>
</feature>
<comment type="caution">
    <text evidence="3">The sequence shown here is derived from an EMBL/GenBank/DDBJ whole genome shotgun (WGS) entry which is preliminary data.</text>
</comment>
<sequence>MRQLVLLVGTLLLLFPQPGPAQAAAPAAYVALGDSLAAGQTPDRAIDLGYADMIAMKLRRHAGLAFYSKDLSYPGFTSGQVLERVRSDEARPVLERATLITVSAGANDLLGLVRYDPGSGTLAYDRIPADYALDGVRKNVSAILDELAERTPRAKIYIMGYYFPYPHAREQMKPGLRKELGRLNAILKQEAESAGAVFVPVKKAFAAEDSRLLPNPSDVHPSLEGYRRMANAFFEHSPYRLSIQPWEVPPANPVSFGEMNRRMKQADGRSADAGDELPFRMAIDEQFQGIHAIYFNPSECRRGFYIGTSRYTRKSALHKY</sequence>
<proteinExistence type="predicted"/>
<dbReference type="InterPro" id="IPR036514">
    <property type="entry name" value="SGNH_hydro_sf"/>
</dbReference>
<dbReference type="PANTHER" id="PTHR30383">
    <property type="entry name" value="THIOESTERASE 1/PROTEASE 1/LYSOPHOSPHOLIPASE L1"/>
    <property type="match status" value="1"/>
</dbReference>